<feature type="compositionally biased region" description="Acidic residues" evidence="3">
    <location>
        <begin position="20"/>
        <end position="33"/>
    </location>
</feature>
<dbReference type="GO" id="GO:0000214">
    <property type="term" value="C:tRNA-intron endonuclease complex"/>
    <property type="evidence" value="ECO:0007669"/>
    <property type="project" value="TreeGrafter"/>
</dbReference>
<proteinExistence type="inferred from homology"/>
<accession>A0AAD7X7H1</accession>
<keyword evidence="6" id="KW-1185">Reference proteome</keyword>
<feature type="region of interest" description="Disordered" evidence="3">
    <location>
        <begin position="1"/>
        <end position="50"/>
    </location>
</feature>
<name>A0AAD7X7H1_9APHY</name>
<dbReference type="EMBL" id="JAPEVG010000307">
    <property type="protein sequence ID" value="KAJ8469066.1"/>
    <property type="molecule type" value="Genomic_DNA"/>
</dbReference>
<dbReference type="GO" id="GO:0000379">
    <property type="term" value="P:tRNA-type intron splice site recognition and cleavage"/>
    <property type="evidence" value="ECO:0007669"/>
    <property type="project" value="TreeGrafter"/>
</dbReference>
<dbReference type="InterPro" id="IPR024336">
    <property type="entry name" value="tRNA_splic_suSen54_N"/>
</dbReference>
<feature type="domain" description="tRNA-splicing endonuclease subunit Sen54 N-terminal" evidence="4">
    <location>
        <begin position="81"/>
        <end position="160"/>
    </location>
</feature>
<evidence type="ECO:0000313" key="6">
    <source>
        <dbReference type="Proteomes" id="UP001215151"/>
    </source>
</evidence>
<reference evidence="5" key="1">
    <citation type="submission" date="2022-11" db="EMBL/GenBank/DDBJ databases">
        <title>Genome Sequence of Cubamyces cubensis.</title>
        <authorList>
            <person name="Buettner E."/>
        </authorList>
    </citation>
    <scope>NUCLEOTIDE SEQUENCE</scope>
    <source>
        <strain evidence="5">MPL-01</strain>
    </source>
</reference>
<evidence type="ECO:0000256" key="2">
    <source>
        <dbReference type="ARBA" id="ARBA00022694"/>
    </source>
</evidence>
<comment type="caution">
    <text evidence="5">The sequence shown here is derived from an EMBL/GenBank/DDBJ whole genome shotgun (WGS) entry which is preliminary data.</text>
</comment>
<gene>
    <name evidence="5" type="ORF">ONZ51_g9235</name>
</gene>
<dbReference type="AlphaFoldDB" id="A0AAD7X7H1"/>
<dbReference type="InterPro" id="IPR024337">
    <property type="entry name" value="tRNA_splic_suSen54"/>
</dbReference>
<dbReference type="Proteomes" id="UP001215151">
    <property type="component" value="Unassembled WGS sequence"/>
</dbReference>
<dbReference type="PANTHER" id="PTHR21027:SF1">
    <property type="entry name" value="TRNA-SPLICING ENDONUCLEASE SUBUNIT SEN54"/>
    <property type="match status" value="1"/>
</dbReference>
<evidence type="ECO:0000259" key="4">
    <source>
        <dbReference type="Pfam" id="PF12928"/>
    </source>
</evidence>
<evidence type="ECO:0000256" key="1">
    <source>
        <dbReference type="ARBA" id="ARBA00005736"/>
    </source>
</evidence>
<organism evidence="5 6">
    <name type="scientific">Trametes cubensis</name>
    <dbReference type="NCBI Taxonomy" id="1111947"/>
    <lineage>
        <taxon>Eukaryota</taxon>
        <taxon>Fungi</taxon>
        <taxon>Dikarya</taxon>
        <taxon>Basidiomycota</taxon>
        <taxon>Agaricomycotina</taxon>
        <taxon>Agaricomycetes</taxon>
        <taxon>Polyporales</taxon>
        <taxon>Polyporaceae</taxon>
        <taxon>Trametes</taxon>
    </lineage>
</organism>
<dbReference type="PANTHER" id="PTHR21027">
    <property type="entry name" value="TRNA-SPLICING ENDONUCLEASE SUBUNIT SEN54"/>
    <property type="match status" value="1"/>
</dbReference>
<keyword evidence="2" id="KW-0819">tRNA processing</keyword>
<protein>
    <recommendedName>
        <fullName evidence="4">tRNA-splicing endonuclease subunit Sen54 N-terminal domain-containing protein</fullName>
    </recommendedName>
</protein>
<evidence type="ECO:0000256" key="3">
    <source>
        <dbReference type="SAM" id="MobiDB-lite"/>
    </source>
</evidence>
<comment type="similarity">
    <text evidence="1">Belongs to the SEN54 family.</text>
</comment>
<evidence type="ECO:0000313" key="5">
    <source>
        <dbReference type="EMBL" id="KAJ8469066.1"/>
    </source>
</evidence>
<dbReference type="Pfam" id="PF12928">
    <property type="entry name" value="tRNA_int_end_N2"/>
    <property type="match status" value="1"/>
</dbReference>
<sequence>MDDNLETPFAAPKPDAPQEREEDEQSSGDEDQGPDWTKIPGLNVARPVIPKRGEKDFEPIAQGGSGLQRHVLDRSRAAMLEALKATRTISYKSVSHAIWYPELSRAHVTVARGIHFTTMGHSAARPAPVPEEDAKKMQKRLELLPEEALYLVERGAMYCWKPTDEPIHHTAHLDDMGGVPMMVQQAFAEMIGTEDLTLEKYQVYAYLKRLGYVVTRAKPPSSDYPVPPPFPSKARTSTSILARLYNAMASLLARLTRIFSPSFDWWRPIRCSRWLHHNMSNVSLYKSLRFLSSGHHVPLHIQRTPEKPPSQYEIFFHLYKPSTPFKKTAPPPPDFSVVVVNARTSPMPTISELTDLFGQLPELPPPAPRKRVSFAQQKLAAASAASSTPSQAKGPTSTEQSLRTPVTAWLWPPSCFGAAQKSSVQARPPNPFPSLKMGNKIVVIAAVDAGTISFFRFGQGVFTEWPMA</sequence>